<evidence type="ECO:0000256" key="3">
    <source>
        <dbReference type="ARBA" id="ARBA00022630"/>
    </source>
</evidence>
<feature type="chain" id="PRO_5046084109" evidence="6">
    <location>
        <begin position="33"/>
        <end position="543"/>
    </location>
</feature>
<keyword evidence="4" id="KW-0274">FAD</keyword>
<organism evidence="8 9">
    <name type="scientific">Streptacidiphilus cavernicola</name>
    <dbReference type="NCBI Taxonomy" id="3342716"/>
    <lineage>
        <taxon>Bacteria</taxon>
        <taxon>Bacillati</taxon>
        <taxon>Actinomycetota</taxon>
        <taxon>Actinomycetes</taxon>
        <taxon>Kitasatosporales</taxon>
        <taxon>Streptomycetaceae</taxon>
        <taxon>Streptacidiphilus</taxon>
    </lineage>
</organism>
<dbReference type="EMBL" id="JBHEZZ010000004">
    <property type="protein sequence ID" value="MFC1401756.1"/>
    <property type="molecule type" value="Genomic_DNA"/>
</dbReference>
<dbReference type="InterPro" id="IPR050416">
    <property type="entry name" value="FAD-linked_Oxidoreductase"/>
</dbReference>
<evidence type="ECO:0000256" key="4">
    <source>
        <dbReference type="ARBA" id="ARBA00022827"/>
    </source>
</evidence>
<dbReference type="PROSITE" id="PS51387">
    <property type="entry name" value="FAD_PCMH"/>
    <property type="match status" value="1"/>
</dbReference>
<keyword evidence="9" id="KW-1185">Reference proteome</keyword>
<evidence type="ECO:0000259" key="7">
    <source>
        <dbReference type="PROSITE" id="PS51387"/>
    </source>
</evidence>
<protein>
    <submittedName>
        <fullName evidence="8">FAD-binding protein</fullName>
    </submittedName>
</protein>
<comment type="similarity">
    <text evidence="2">Belongs to the oxygen-dependent FAD-linked oxidoreductase family.</text>
</comment>
<dbReference type="Pfam" id="PF01565">
    <property type="entry name" value="FAD_binding_4"/>
    <property type="match status" value="1"/>
</dbReference>
<dbReference type="InterPro" id="IPR006311">
    <property type="entry name" value="TAT_signal"/>
</dbReference>
<keyword evidence="3" id="KW-0285">Flavoprotein</keyword>
<evidence type="ECO:0000256" key="1">
    <source>
        <dbReference type="ARBA" id="ARBA00001974"/>
    </source>
</evidence>
<dbReference type="Gene3D" id="3.40.462.20">
    <property type="match status" value="1"/>
</dbReference>
<dbReference type="SUPFAM" id="SSF56176">
    <property type="entry name" value="FAD-binding/transporter-associated domain-like"/>
    <property type="match status" value="1"/>
</dbReference>
<name>A0ABV6UJX6_9ACTN</name>
<dbReference type="InterPro" id="IPR006094">
    <property type="entry name" value="Oxid_FAD_bind_N"/>
</dbReference>
<evidence type="ECO:0000256" key="6">
    <source>
        <dbReference type="SAM" id="SignalP"/>
    </source>
</evidence>
<dbReference type="PANTHER" id="PTHR42973">
    <property type="entry name" value="BINDING OXIDOREDUCTASE, PUTATIVE (AFU_ORTHOLOGUE AFUA_1G17690)-RELATED"/>
    <property type="match status" value="1"/>
</dbReference>
<feature type="domain" description="FAD-binding PCMH-type" evidence="7">
    <location>
        <begin position="70"/>
        <end position="250"/>
    </location>
</feature>
<feature type="signal peptide" evidence="6">
    <location>
        <begin position="1"/>
        <end position="32"/>
    </location>
</feature>
<keyword evidence="5" id="KW-0560">Oxidoreductase</keyword>
<reference evidence="8 9" key="1">
    <citation type="submission" date="2024-09" db="EMBL/GenBank/DDBJ databases">
        <authorList>
            <person name="Lee S.D."/>
        </authorList>
    </citation>
    <scope>NUCLEOTIDE SEQUENCE [LARGE SCALE GENOMIC DNA]</scope>
    <source>
        <strain evidence="8 9">N1-5</strain>
    </source>
</reference>
<evidence type="ECO:0000256" key="5">
    <source>
        <dbReference type="ARBA" id="ARBA00023002"/>
    </source>
</evidence>
<evidence type="ECO:0000313" key="9">
    <source>
        <dbReference type="Proteomes" id="UP001592528"/>
    </source>
</evidence>
<dbReference type="InterPro" id="IPR016169">
    <property type="entry name" value="FAD-bd_PCMH_sub2"/>
</dbReference>
<evidence type="ECO:0000256" key="2">
    <source>
        <dbReference type="ARBA" id="ARBA00005466"/>
    </source>
</evidence>
<proteinExistence type="inferred from homology"/>
<evidence type="ECO:0000313" key="8">
    <source>
        <dbReference type="EMBL" id="MFC1401756.1"/>
    </source>
</evidence>
<accession>A0ABV6UJX6</accession>
<comment type="cofactor">
    <cofactor evidence="1">
        <name>FAD</name>
        <dbReference type="ChEBI" id="CHEBI:57692"/>
    </cofactor>
</comment>
<dbReference type="Pfam" id="PF08031">
    <property type="entry name" value="BBE"/>
    <property type="match status" value="1"/>
</dbReference>
<dbReference type="PANTHER" id="PTHR42973:SF39">
    <property type="entry name" value="FAD-BINDING PCMH-TYPE DOMAIN-CONTAINING PROTEIN"/>
    <property type="match status" value="1"/>
</dbReference>
<sequence length="543" mass="56546">MTELTRRHFLGTSAAGGALALAGAGIASPAAAADSTSTTGSAVAVPGEVTVQPGDPGYGYLTTRGLNRRFTGAPARINQVFTADQTRQAVQQAVDAGQQIAVRSGGHCLDALVDNPQVTALIDVSQLNAIGYDPVHQAISIQAGAQLGVAYKQLYLAYGMVAPTGSCPTVGVAGFTTGGGFGPLCRDQGLVVDHLYGVEVVTVDRNGQAHLQLATRSSTDPNRDLWWAHTGGGGGSFGVVTRFLFRSPQATGAGPAGLLPTPPKAVITATVVWPWSGLTETAFERLVANHGAWHAANSAPGTPYRTLYSEFALTCRNAGVIALVAEIDAGVPGAQNLMNSYLGAVSQGVSAPSSTSTATMNWLTARMAGLYPEAPASDNRSKSKGSYLRRPFTADQAGTLYQYLSAPPANAITTLVVYAYGGQVNSVAPAATAVAQRDSILKTLLVTAWADPADDDTNVAWTRSFYQDLHSATGGVPVPATATDGCYINFPDTDLADPAQNTSGTSWQTLYFKDNYPRLQAVKAGYDPTDQFHHALSVRLPNG</sequence>
<dbReference type="InterPro" id="IPR012951">
    <property type="entry name" value="BBE"/>
</dbReference>
<comment type="caution">
    <text evidence="8">The sequence shown here is derived from an EMBL/GenBank/DDBJ whole genome shotgun (WGS) entry which is preliminary data.</text>
</comment>
<gene>
    <name evidence="8" type="ORF">ACEZDJ_10690</name>
</gene>
<dbReference type="Gene3D" id="3.30.465.10">
    <property type="match status" value="1"/>
</dbReference>
<dbReference type="RefSeq" id="WP_030262179.1">
    <property type="nucleotide sequence ID" value="NZ_JBHEZZ010000004.1"/>
</dbReference>
<dbReference type="Proteomes" id="UP001592528">
    <property type="component" value="Unassembled WGS sequence"/>
</dbReference>
<keyword evidence="6" id="KW-0732">Signal</keyword>
<dbReference type="PROSITE" id="PS51318">
    <property type="entry name" value="TAT"/>
    <property type="match status" value="1"/>
</dbReference>
<dbReference type="InterPro" id="IPR016166">
    <property type="entry name" value="FAD-bd_PCMH"/>
</dbReference>
<dbReference type="InterPro" id="IPR036318">
    <property type="entry name" value="FAD-bd_PCMH-like_sf"/>
</dbReference>